<evidence type="ECO:0000313" key="2">
    <source>
        <dbReference type="Proteomes" id="UP001250214"/>
    </source>
</evidence>
<name>A0ABU2H1E1_9ACTN</name>
<dbReference type="RefSeq" id="WP_310910632.1">
    <property type="nucleotide sequence ID" value="NZ_JAVLVT010000001.1"/>
</dbReference>
<reference evidence="2" key="1">
    <citation type="submission" date="2023-07" db="EMBL/GenBank/DDBJ databases">
        <title>Novel species in the genus Lipingzhangella isolated from Sambhar Salt Lake.</title>
        <authorList>
            <person name="Jiya N."/>
            <person name="Kajale S."/>
            <person name="Sharma A."/>
        </authorList>
    </citation>
    <scope>NUCLEOTIDE SEQUENCE [LARGE SCALE GENOMIC DNA]</scope>
    <source>
        <strain evidence="2">LS1_29</strain>
    </source>
</reference>
<comment type="caution">
    <text evidence="1">The sequence shown here is derived from an EMBL/GenBank/DDBJ whole genome shotgun (WGS) entry which is preliminary data.</text>
</comment>
<protein>
    <submittedName>
        <fullName evidence="1">Uncharacterized protein</fullName>
    </submittedName>
</protein>
<sequence>MTQLETHWVVLIEEESNRQQNGRQVLDWSRKVAFTDQEDARAEAWRLAHTHVPQHPYRPQRRQVIRHSEDDYTVIVDGAMSTFHFRVQVGESFATTLVD</sequence>
<proteinExistence type="predicted"/>
<gene>
    <name evidence="1" type="ORF">RIF23_02290</name>
</gene>
<dbReference type="Proteomes" id="UP001250214">
    <property type="component" value="Unassembled WGS sequence"/>
</dbReference>
<accession>A0ABU2H1E1</accession>
<keyword evidence="2" id="KW-1185">Reference proteome</keyword>
<dbReference type="EMBL" id="JAVLVT010000001">
    <property type="protein sequence ID" value="MDS1269121.1"/>
    <property type="molecule type" value="Genomic_DNA"/>
</dbReference>
<evidence type="ECO:0000313" key="1">
    <source>
        <dbReference type="EMBL" id="MDS1269121.1"/>
    </source>
</evidence>
<organism evidence="1 2">
    <name type="scientific">Lipingzhangella rawalii</name>
    <dbReference type="NCBI Taxonomy" id="2055835"/>
    <lineage>
        <taxon>Bacteria</taxon>
        <taxon>Bacillati</taxon>
        <taxon>Actinomycetota</taxon>
        <taxon>Actinomycetes</taxon>
        <taxon>Streptosporangiales</taxon>
        <taxon>Nocardiopsidaceae</taxon>
        <taxon>Lipingzhangella</taxon>
    </lineage>
</organism>